<dbReference type="RefSeq" id="WP_065853136.1">
    <property type="nucleotide sequence ID" value="NZ_LYPC01000020.1"/>
</dbReference>
<gene>
    <name evidence="3" type="ORF">A8709_26005</name>
</gene>
<dbReference type="InterPro" id="IPR008984">
    <property type="entry name" value="SMAD_FHA_dom_sf"/>
</dbReference>
<dbReference type="CDD" id="cd00060">
    <property type="entry name" value="FHA"/>
    <property type="match status" value="1"/>
</dbReference>
<dbReference type="InterPro" id="IPR000253">
    <property type="entry name" value="FHA_dom"/>
</dbReference>
<organism evidence="3 4">
    <name type="scientific">Paenibacillus pectinilyticus</name>
    <dbReference type="NCBI Taxonomy" id="512399"/>
    <lineage>
        <taxon>Bacteria</taxon>
        <taxon>Bacillati</taxon>
        <taxon>Bacillota</taxon>
        <taxon>Bacilli</taxon>
        <taxon>Bacillales</taxon>
        <taxon>Paenibacillaceae</taxon>
        <taxon>Paenibacillus</taxon>
    </lineage>
</organism>
<feature type="transmembrane region" description="Helical" evidence="1">
    <location>
        <begin position="326"/>
        <end position="345"/>
    </location>
</feature>
<feature type="transmembrane region" description="Helical" evidence="1">
    <location>
        <begin position="301"/>
        <end position="320"/>
    </location>
</feature>
<keyword evidence="1" id="KW-1133">Transmembrane helix</keyword>
<feature type="domain" description="FHA" evidence="2">
    <location>
        <begin position="444"/>
        <end position="496"/>
    </location>
</feature>
<dbReference type="Pfam" id="PF19909">
    <property type="entry name" value="DUF6382"/>
    <property type="match status" value="1"/>
</dbReference>
<keyword evidence="1" id="KW-0472">Membrane</keyword>
<keyword evidence="1" id="KW-0812">Transmembrane</keyword>
<dbReference type="PANTHER" id="PTHR23308">
    <property type="entry name" value="NUCLEAR INHIBITOR OF PROTEIN PHOSPHATASE-1"/>
    <property type="match status" value="1"/>
</dbReference>
<dbReference type="SUPFAM" id="SSF49879">
    <property type="entry name" value="SMAD/FHA domain"/>
    <property type="match status" value="1"/>
</dbReference>
<dbReference type="InterPro" id="IPR050923">
    <property type="entry name" value="Cell_Proc_Reg/RNA_Proc"/>
</dbReference>
<dbReference type="Proteomes" id="UP000093309">
    <property type="component" value="Unassembled WGS sequence"/>
</dbReference>
<comment type="caution">
    <text evidence="3">The sequence shown here is derived from an EMBL/GenBank/DDBJ whole genome shotgun (WGS) entry which is preliminary data.</text>
</comment>
<reference evidence="4" key="1">
    <citation type="submission" date="2016-05" db="EMBL/GenBank/DDBJ databases">
        <title>Paenibacillus oryzae. sp. nov., isolated from the rice root.</title>
        <authorList>
            <person name="Zhang J."/>
            <person name="Zhang X."/>
        </authorList>
    </citation>
    <scope>NUCLEOTIDE SEQUENCE [LARGE SCALE GENOMIC DNA]</scope>
    <source>
        <strain evidence="4">KCTC13222</strain>
    </source>
</reference>
<dbReference type="PROSITE" id="PS50006">
    <property type="entry name" value="FHA_DOMAIN"/>
    <property type="match status" value="1"/>
</dbReference>
<evidence type="ECO:0000259" key="2">
    <source>
        <dbReference type="PROSITE" id="PS50006"/>
    </source>
</evidence>
<dbReference type="Pfam" id="PF00498">
    <property type="entry name" value="FHA"/>
    <property type="match status" value="1"/>
</dbReference>
<evidence type="ECO:0000313" key="3">
    <source>
        <dbReference type="EMBL" id="OCT14285.1"/>
    </source>
</evidence>
<accession>A0A1C1A182</accession>
<dbReference type="STRING" id="512399.A8709_26005"/>
<dbReference type="EMBL" id="LYPC01000020">
    <property type="protein sequence ID" value="OCT14285.1"/>
    <property type="molecule type" value="Genomic_DNA"/>
</dbReference>
<keyword evidence="4" id="KW-1185">Reference proteome</keyword>
<dbReference type="Gene3D" id="2.60.200.20">
    <property type="match status" value="1"/>
</dbReference>
<evidence type="ECO:0000313" key="4">
    <source>
        <dbReference type="Proteomes" id="UP000093309"/>
    </source>
</evidence>
<dbReference type="OrthoDB" id="9783862at2"/>
<evidence type="ECO:0000256" key="1">
    <source>
        <dbReference type="SAM" id="Phobius"/>
    </source>
</evidence>
<protein>
    <recommendedName>
        <fullName evidence="2">FHA domain-containing protein</fullName>
    </recommendedName>
</protein>
<name>A0A1C1A182_9BACL</name>
<dbReference type="InterPro" id="IPR045962">
    <property type="entry name" value="DUF6382"/>
</dbReference>
<dbReference type="SMART" id="SM00240">
    <property type="entry name" value="FHA"/>
    <property type="match status" value="1"/>
</dbReference>
<dbReference type="AlphaFoldDB" id="A0A1C1A182"/>
<sequence length="521" mass="58669">MTQEIFGLHYEFMYRHGHYMDLYKDPGLDSNALCSLQLRMLEANQIPRLLPLDIHEVDSQIRLQYQLSSKRMLSHVLKVESFTLQQFAKLMFAIISTLEDSKNYMLVEANHILKDNFIFVGADLSDIYLTYVPLQLQHEVTDVYPLLDQLISKLAAHIVESEQERIPTWIVSTPKSSMKSLQAYKEVLLGLMDGPALEKNHSIGAAASILPLEQQVINPLKPISIMDHANEIVEPAPPESGLPRPHWKCETNKPAPSIRLAEAKPEAQSMLNQHASQREAKTTTVNKTLITFIPLHQREKWIVIAVLLIVSAFLWQQYFIYLSSSLFQITAGVTLLLGDIGFVLLKWGRPRFLDKVDAKLQAAAEFSTTYPDPFALNTTYSTAEVTSNIEQYYQDLPMHTTLLSPANPNATVFLGNSKTQPTGPRLEVKEEGADKSIPITNDPFIIGRGDTNLKVDYVIDIAGVSRVHAEIVRTSQGYQLRDAGSTNGTFLNEGAMVTYQAYPLKDGDVVRIIRQEMTFRV</sequence>
<proteinExistence type="predicted"/>